<gene>
    <name evidence="1" type="ORF">NDU88_003422</name>
</gene>
<dbReference type="Proteomes" id="UP001066276">
    <property type="component" value="Chromosome 4_2"/>
</dbReference>
<dbReference type="EMBL" id="JANPWB010000008">
    <property type="protein sequence ID" value="KAJ1162958.1"/>
    <property type="molecule type" value="Genomic_DNA"/>
</dbReference>
<proteinExistence type="predicted"/>
<dbReference type="AlphaFoldDB" id="A0AAV7SG81"/>
<sequence length="108" mass="12018">MAVNARLLLVDFLHWVRLRAGNIVVPSRAFSALNTGVLLRFGCPSRILCLLFLLRLPSESVFSLFSLWNPEIRVPGVEIRPLVAMGTVDAYLRRARTAPVGGSWSRAE</sequence>
<accession>A0AAV7SG81</accession>
<evidence type="ECO:0000313" key="2">
    <source>
        <dbReference type="Proteomes" id="UP001066276"/>
    </source>
</evidence>
<organism evidence="1 2">
    <name type="scientific">Pleurodeles waltl</name>
    <name type="common">Iberian ribbed newt</name>
    <dbReference type="NCBI Taxonomy" id="8319"/>
    <lineage>
        <taxon>Eukaryota</taxon>
        <taxon>Metazoa</taxon>
        <taxon>Chordata</taxon>
        <taxon>Craniata</taxon>
        <taxon>Vertebrata</taxon>
        <taxon>Euteleostomi</taxon>
        <taxon>Amphibia</taxon>
        <taxon>Batrachia</taxon>
        <taxon>Caudata</taxon>
        <taxon>Salamandroidea</taxon>
        <taxon>Salamandridae</taxon>
        <taxon>Pleurodelinae</taxon>
        <taxon>Pleurodeles</taxon>
    </lineage>
</organism>
<keyword evidence="2" id="KW-1185">Reference proteome</keyword>
<evidence type="ECO:0000313" key="1">
    <source>
        <dbReference type="EMBL" id="KAJ1162958.1"/>
    </source>
</evidence>
<name>A0AAV7SG81_PLEWA</name>
<reference evidence="1" key="1">
    <citation type="journal article" date="2022" name="bioRxiv">
        <title>Sequencing and chromosome-scale assembly of the giantPleurodeles waltlgenome.</title>
        <authorList>
            <person name="Brown T."/>
            <person name="Elewa A."/>
            <person name="Iarovenko S."/>
            <person name="Subramanian E."/>
            <person name="Araus A.J."/>
            <person name="Petzold A."/>
            <person name="Susuki M."/>
            <person name="Suzuki K.-i.T."/>
            <person name="Hayashi T."/>
            <person name="Toyoda A."/>
            <person name="Oliveira C."/>
            <person name="Osipova E."/>
            <person name="Leigh N.D."/>
            <person name="Simon A."/>
            <person name="Yun M.H."/>
        </authorList>
    </citation>
    <scope>NUCLEOTIDE SEQUENCE</scope>
    <source>
        <strain evidence="1">20211129_DDA</strain>
        <tissue evidence="1">Liver</tissue>
    </source>
</reference>
<comment type="caution">
    <text evidence="1">The sequence shown here is derived from an EMBL/GenBank/DDBJ whole genome shotgun (WGS) entry which is preliminary data.</text>
</comment>
<evidence type="ECO:0008006" key="3">
    <source>
        <dbReference type="Google" id="ProtNLM"/>
    </source>
</evidence>
<protein>
    <recommendedName>
        <fullName evidence="3">Secreted protein</fullName>
    </recommendedName>
</protein>